<name>A0A506PEE4_9FLAO</name>
<protein>
    <submittedName>
        <fullName evidence="3">DUF4136 domain-containing protein</fullName>
    </submittedName>
</protein>
<reference evidence="3 4" key="1">
    <citation type="submission" date="2019-06" db="EMBL/GenBank/DDBJ databases">
        <title>Flavobacteriaceae Paucihalobacterium erythroidium CWB-1, complete genome.</title>
        <authorList>
            <person name="Wu S."/>
        </authorList>
    </citation>
    <scope>NUCLEOTIDE SEQUENCE [LARGE SCALE GENOMIC DNA]</scope>
    <source>
        <strain evidence="3 4">CWB-1</strain>
    </source>
</reference>
<comment type="caution">
    <text evidence="3">The sequence shown here is derived from an EMBL/GenBank/DDBJ whole genome shotgun (WGS) entry which is preliminary data.</text>
</comment>
<feature type="signal peptide" evidence="1">
    <location>
        <begin position="1"/>
        <end position="24"/>
    </location>
</feature>
<gene>
    <name evidence="3" type="ORF">FJ651_14685</name>
</gene>
<accession>A0A506PEE4</accession>
<dbReference type="Gene3D" id="3.30.160.670">
    <property type="match status" value="1"/>
</dbReference>
<dbReference type="EMBL" id="VHIQ01000008">
    <property type="protein sequence ID" value="TPV31437.1"/>
    <property type="molecule type" value="Genomic_DNA"/>
</dbReference>
<keyword evidence="4" id="KW-1185">Reference proteome</keyword>
<dbReference type="OrthoDB" id="5432251at2"/>
<dbReference type="AlphaFoldDB" id="A0A506PEE4"/>
<dbReference type="RefSeq" id="WP_140991424.1">
    <property type="nucleotide sequence ID" value="NZ_VHIQ01000008.1"/>
</dbReference>
<evidence type="ECO:0000256" key="1">
    <source>
        <dbReference type="SAM" id="SignalP"/>
    </source>
</evidence>
<dbReference type="Proteomes" id="UP000317332">
    <property type="component" value="Unassembled WGS sequence"/>
</dbReference>
<organism evidence="3 4">
    <name type="scientific">Paucihalobacter ruber</name>
    <dbReference type="NCBI Taxonomy" id="2567861"/>
    <lineage>
        <taxon>Bacteria</taxon>
        <taxon>Pseudomonadati</taxon>
        <taxon>Bacteroidota</taxon>
        <taxon>Flavobacteriia</taxon>
        <taxon>Flavobacteriales</taxon>
        <taxon>Flavobacteriaceae</taxon>
        <taxon>Paucihalobacter</taxon>
    </lineage>
</organism>
<evidence type="ECO:0000259" key="2">
    <source>
        <dbReference type="Pfam" id="PF13590"/>
    </source>
</evidence>
<dbReference type="Pfam" id="PF13590">
    <property type="entry name" value="DUF4136"/>
    <property type="match status" value="1"/>
</dbReference>
<proteinExistence type="predicted"/>
<dbReference type="InterPro" id="IPR025411">
    <property type="entry name" value="DUF4136"/>
</dbReference>
<sequence length="177" mass="19660">MKTKHLLKLIIVLTILSSCSSVKTTSDYDKSVNLSDYKTFGFTKESKELPTNDLVKNRILNAISSNLKSKGLTESDNPDMLVDLGLKTKEKTDYQSTNYDMGGYYGRRWRVGTSIGTTNTREINYTEGTLVINLVDAKKDQLLWMGSGTSVVSDKSVKEENITAGINKILSSFPSLK</sequence>
<evidence type="ECO:0000313" key="4">
    <source>
        <dbReference type="Proteomes" id="UP000317332"/>
    </source>
</evidence>
<feature type="chain" id="PRO_5021455569" evidence="1">
    <location>
        <begin position="25"/>
        <end position="177"/>
    </location>
</feature>
<evidence type="ECO:0000313" key="3">
    <source>
        <dbReference type="EMBL" id="TPV31437.1"/>
    </source>
</evidence>
<keyword evidence="1" id="KW-0732">Signal</keyword>
<feature type="domain" description="DUF4136" evidence="2">
    <location>
        <begin position="25"/>
        <end position="174"/>
    </location>
</feature>
<dbReference type="PROSITE" id="PS51257">
    <property type="entry name" value="PROKAR_LIPOPROTEIN"/>
    <property type="match status" value="1"/>
</dbReference>